<protein>
    <submittedName>
        <fullName evidence="2">Uncharacterized protein</fullName>
    </submittedName>
</protein>
<proteinExistence type="predicted"/>
<feature type="compositionally biased region" description="Acidic residues" evidence="1">
    <location>
        <begin position="224"/>
        <end position="248"/>
    </location>
</feature>
<feature type="region of interest" description="Disordered" evidence="1">
    <location>
        <begin position="210"/>
        <end position="248"/>
    </location>
</feature>
<organism evidence="2 3">
    <name type="scientific">Jaminaea rosea</name>
    <dbReference type="NCBI Taxonomy" id="1569628"/>
    <lineage>
        <taxon>Eukaryota</taxon>
        <taxon>Fungi</taxon>
        <taxon>Dikarya</taxon>
        <taxon>Basidiomycota</taxon>
        <taxon>Ustilaginomycotina</taxon>
        <taxon>Exobasidiomycetes</taxon>
        <taxon>Microstromatales</taxon>
        <taxon>Microstromatales incertae sedis</taxon>
        <taxon>Jaminaea</taxon>
    </lineage>
</organism>
<dbReference type="GeneID" id="37025042"/>
<reference evidence="2 3" key="1">
    <citation type="journal article" date="2018" name="Mol. Biol. Evol.">
        <title>Broad Genomic Sampling Reveals a Smut Pathogenic Ancestry of the Fungal Clade Ustilaginomycotina.</title>
        <authorList>
            <person name="Kijpornyongpan T."/>
            <person name="Mondo S.J."/>
            <person name="Barry K."/>
            <person name="Sandor L."/>
            <person name="Lee J."/>
            <person name="Lipzen A."/>
            <person name="Pangilinan J."/>
            <person name="LaButti K."/>
            <person name="Hainaut M."/>
            <person name="Henrissat B."/>
            <person name="Grigoriev I.V."/>
            <person name="Spatafora J.W."/>
            <person name="Aime M.C."/>
        </authorList>
    </citation>
    <scope>NUCLEOTIDE SEQUENCE [LARGE SCALE GENOMIC DNA]</scope>
    <source>
        <strain evidence="2 3">MCA 5214</strain>
    </source>
</reference>
<accession>A0A316UW56</accession>
<name>A0A316UW56_9BASI</name>
<evidence type="ECO:0000313" key="3">
    <source>
        <dbReference type="Proteomes" id="UP000245884"/>
    </source>
</evidence>
<evidence type="ECO:0000313" key="2">
    <source>
        <dbReference type="EMBL" id="PWN29462.1"/>
    </source>
</evidence>
<gene>
    <name evidence="2" type="ORF">BDZ90DRAFT_110049</name>
</gene>
<sequence length="248" mass="27328">MDQQLDMQEHRAGLCDLYFAQYDDLCNLSRDFDTRNAAHDASIAALDAARHQLQEQAPFVDTGIKVALAAKTAACQALCQQSSQWRVHSFPLSNRSMITWTSDSSATVFTAAELLAILHDTKAPRADEILPDILSGAQRRLLESAAKACPLSSSGTRRMAFAGSSVLQVAAEYRLPASQPIVRLSAPVAVDPPGQDGTRVWGYFKSHIVGEQLLEEEPEKKEEETDEEEEETDEDEEANDGEDEMDED</sequence>
<dbReference type="RefSeq" id="XP_025364074.1">
    <property type="nucleotide sequence ID" value="XM_025503219.1"/>
</dbReference>
<evidence type="ECO:0000256" key="1">
    <source>
        <dbReference type="SAM" id="MobiDB-lite"/>
    </source>
</evidence>
<dbReference type="EMBL" id="KZ819663">
    <property type="protein sequence ID" value="PWN29462.1"/>
    <property type="molecule type" value="Genomic_DNA"/>
</dbReference>
<dbReference type="AlphaFoldDB" id="A0A316UW56"/>
<dbReference type="Proteomes" id="UP000245884">
    <property type="component" value="Unassembled WGS sequence"/>
</dbReference>
<keyword evidence="3" id="KW-1185">Reference proteome</keyword>